<name>A0AAD8Q165_9PEZI</name>
<dbReference type="AlphaFoldDB" id="A0AAD8Q165"/>
<evidence type="ECO:0000313" key="3">
    <source>
        <dbReference type="EMBL" id="KAK1593940.1"/>
    </source>
</evidence>
<comment type="caution">
    <text evidence="3">The sequence shown here is derived from an EMBL/GenBank/DDBJ whole genome shotgun (WGS) entry which is preliminary data.</text>
</comment>
<dbReference type="PANTHER" id="PTHR43591">
    <property type="entry name" value="METHYLTRANSFERASE"/>
    <property type="match status" value="1"/>
</dbReference>
<dbReference type="GeneID" id="85441802"/>
<dbReference type="GO" id="GO:0032259">
    <property type="term" value="P:methylation"/>
    <property type="evidence" value="ECO:0007669"/>
    <property type="project" value="UniProtKB-KW"/>
</dbReference>
<keyword evidence="3" id="KW-0808">Transferase</keyword>
<evidence type="ECO:0000256" key="2">
    <source>
        <dbReference type="SAM" id="MobiDB-lite"/>
    </source>
</evidence>
<protein>
    <submittedName>
        <fullName evidence="3">Methyltransferase domain-containing protein</fullName>
    </submittedName>
</protein>
<dbReference type="InterPro" id="IPR029063">
    <property type="entry name" value="SAM-dependent_MTases_sf"/>
</dbReference>
<dbReference type="Pfam" id="PF13489">
    <property type="entry name" value="Methyltransf_23"/>
    <property type="match status" value="1"/>
</dbReference>
<keyword evidence="3" id="KW-0489">Methyltransferase</keyword>
<accession>A0AAD8Q165</accession>
<gene>
    <name evidence="3" type="ORF">LY79DRAFT_550360</name>
</gene>
<keyword evidence="4" id="KW-1185">Reference proteome</keyword>
<reference evidence="3" key="1">
    <citation type="submission" date="2021-06" db="EMBL/GenBank/DDBJ databases">
        <title>Comparative genomics, transcriptomics and evolutionary studies reveal genomic signatures of adaptation to plant cell wall in hemibiotrophic fungi.</title>
        <authorList>
            <consortium name="DOE Joint Genome Institute"/>
            <person name="Baroncelli R."/>
            <person name="Diaz J.F."/>
            <person name="Benocci T."/>
            <person name="Peng M."/>
            <person name="Battaglia E."/>
            <person name="Haridas S."/>
            <person name="Andreopoulos W."/>
            <person name="Labutti K."/>
            <person name="Pangilinan J."/>
            <person name="Floch G.L."/>
            <person name="Makela M.R."/>
            <person name="Henrissat B."/>
            <person name="Grigoriev I.V."/>
            <person name="Crouch J.A."/>
            <person name="De Vries R.P."/>
            <person name="Sukno S.A."/>
            <person name="Thon M.R."/>
        </authorList>
    </citation>
    <scope>NUCLEOTIDE SEQUENCE</scope>
    <source>
        <strain evidence="3">CBS 125086</strain>
    </source>
</reference>
<feature type="compositionally biased region" description="Pro residues" evidence="2">
    <location>
        <begin position="35"/>
        <end position="47"/>
    </location>
</feature>
<feature type="compositionally biased region" description="Acidic residues" evidence="2">
    <location>
        <begin position="1"/>
        <end position="10"/>
    </location>
</feature>
<evidence type="ECO:0000313" key="4">
    <source>
        <dbReference type="Proteomes" id="UP001230504"/>
    </source>
</evidence>
<dbReference type="RefSeq" id="XP_060415187.1">
    <property type="nucleotide sequence ID" value="XM_060557562.1"/>
</dbReference>
<comment type="similarity">
    <text evidence="1">Belongs to the methyltransferase superfamily. LaeA methyltransferase family.</text>
</comment>
<evidence type="ECO:0000256" key="1">
    <source>
        <dbReference type="ARBA" id="ARBA00038158"/>
    </source>
</evidence>
<dbReference type="PANTHER" id="PTHR43591:SF10">
    <property type="entry name" value="ABC TRANSMEMBRANE TYPE-1 DOMAIN-CONTAINING PROTEIN-RELATED"/>
    <property type="match status" value="1"/>
</dbReference>
<proteinExistence type="inferred from homology"/>
<dbReference type="SUPFAM" id="SSF53335">
    <property type="entry name" value="S-adenosyl-L-methionine-dependent methyltransferases"/>
    <property type="match status" value="1"/>
</dbReference>
<feature type="region of interest" description="Disordered" evidence="2">
    <location>
        <begin position="1"/>
        <end position="55"/>
    </location>
</feature>
<dbReference type="EMBL" id="JAHLJV010000022">
    <property type="protein sequence ID" value="KAK1593940.1"/>
    <property type="molecule type" value="Genomic_DNA"/>
</dbReference>
<sequence>MSNDGPEDGDAVTLRANQTHHHHQYQHYQHYQHPSDPPILPPNPPAVQLPAASHPTDDALFPFRLSDLRLLAEPRPGDVEDDVEDPGRELLHRDNHAAETDAEPDDAADDANAIAAADARSDAQSDRPSLDATEAGVTLDRVAGNDAASLVSIDDASIAGGQAPSLWSLETSDYENGFQERHGRTYHPIEEYILPNDTTEQFRLDIQHLLWLATWDGRLCMCPKKDGASRVLDVGTGTGVWAMAYADEHPEAVVTGVDISPIQPQVVAPNCFFEIYNVESEWPWRIPHDFVFIRHMNTAFASWRDTIEKVFRNLAPGGYIELQDNTFPIMSYEGTMPPNSAIARWSSMLMESTRLLGRPCDAPSQFKRLLEDAGFEGVVEIKRVWPIGEWAAGRRHFITGSLCHDTSIAGLEPSTLRLFTSVFGWSVEETKDFCREVEAEIRSQRYHAYFNVYCVYGKKPYWA</sequence>
<dbReference type="Proteomes" id="UP001230504">
    <property type="component" value="Unassembled WGS sequence"/>
</dbReference>
<dbReference type="GO" id="GO:0008168">
    <property type="term" value="F:methyltransferase activity"/>
    <property type="evidence" value="ECO:0007669"/>
    <property type="project" value="UniProtKB-KW"/>
</dbReference>
<organism evidence="3 4">
    <name type="scientific">Colletotrichum navitas</name>
    <dbReference type="NCBI Taxonomy" id="681940"/>
    <lineage>
        <taxon>Eukaryota</taxon>
        <taxon>Fungi</taxon>
        <taxon>Dikarya</taxon>
        <taxon>Ascomycota</taxon>
        <taxon>Pezizomycotina</taxon>
        <taxon>Sordariomycetes</taxon>
        <taxon>Hypocreomycetidae</taxon>
        <taxon>Glomerellales</taxon>
        <taxon>Glomerellaceae</taxon>
        <taxon>Colletotrichum</taxon>
        <taxon>Colletotrichum graminicola species complex</taxon>
    </lineage>
</organism>
<dbReference type="Gene3D" id="3.40.50.150">
    <property type="entry name" value="Vaccinia Virus protein VP39"/>
    <property type="match status" value="1"/>
</dbReference>
<dbReference type="CDD" id="cd02440">
    <property type="entry name" value="AdoMet_MTases"/>
    <property type="match status" value="1"/>
</dbReference>